<proteinExistence type="predicted"/>
<evidence type="ECO:0000313" key="2">
    <source>
        <dbReference type="EMBL" id="KAJ7224536.1"/>
    </source>
</evidence>
<evidence type="ECO:0000313" key="3">
    <source>
        <dbReference type="Proteomes" id="UP001219525"/>
    </source>
</evidence>
<sequence length="479" mass="52435">MRGHTLSRQSSISRIAIAANSLSYVSSSELLGLGVVAAPPLRPAHSGRMPARARASRRHHYIFAKKRRGHRHRPPRVWGAALPSGGAVEELVAPVIALDYLTHMVPDWQHVRTHLPPWAAQWVQLALAVSLLGTWTCVSARTPDVRVARRRSVWVRAARYPGGAAKVSGRCGGDAGRVEAEHHQRRGCAGGNLEGAADSDEARAVTGDVSDVRSGCERGKRRCQKKRAGDIGERSWAEDQSQDPDAGGTAINRAWCVQRATSRAAELRRAQGRVQLRRVKRAVDGVLPADFTRLLFKAAQLFTSCFQPACRGWKQVWRAAGKCNKSAAEAEEAEAKLRQQTLDIESGLPNATLCARPRQCLNETVDQFDTLRKKHAELEVLFDTTSRKLMSANASNCCSTSLTTTPCRGAERRQSPSRAPTLHPADAPRCARVDLRSALTAEVRCRVPTRSGVPQARAHAPPTKPLKRSICVHRVTRAK</sequence>
<feature type="region of interest" description="Disordered" evidence="1">
    <location>
        <begin position="406"/>
        <end position="425"/>
    </location>
</feature>
<feature type="region of interest" description="Disordered" evidence="1">
    <location>
        <begin position="227"/>
        <end position="248"/>
    </location>
</feature>
<gene>
    <name evidence="2" type="ORF">GGX14DRAFT_650978</name>
</gene>
<evidence type="ECO:0000256" key="1">
    <source>
        <dbReference type="SAM" id="MobiDB-lite"/>
    </source>
</evidence>
<feature type="region of interest" description="Disordered" evidence="1">
    <location>
        <begin position="182"/>
        <end position="204"/>
    </location>
</feature>
<dbReference type="Proteomes" id="UP001219525">
    <property type="component" value="Unassembled WGS sequence"/>
</dbReference>
<keyword evidence="3" id="KW-1185">Reference proteome</keyword>
<name>A0AAD6YNG8_9AGAR</name>
<accession>A0AAD6YNG8</accession>
<reference evidence="2" key="1">
    <citation type="submission" date="2023-03" db="EMBL/GenBank/DDBJ databases">
        <title>Massive genome expansion in bonnet fungi (Mycena s.s.) driven by repeated elements and novel gene families across ecological guilds.</title>
        <authorList>
            <consortium name="Lawrence Berkeley National Laboratory"/>
            <person name="Harder C.B."/>
            <person name="Miyauchi S."/>
            <person name="Viragh M."/>
            <person name="Kuo A."/>
            <person name="Thoen E."/>
            <person name="Andreopoulos B."/>
            <person name="Lu D."/>
            <person name="Skrede I."/>
            <person name="Drula E."/>
            <person name="Henrissat B."/>
            <person name="Morin E."/>
            <person name="Kohler A."/>
            <person name="Barry K."/>
            <person name="LaButti K."/>
            <person name="Morin E."/>
            <person name="Salamov A."/>
            <person name="Lipzen A."/>
            <person name="Mereny Z."/>
            <person name="Hegedus B."/>
            <person name="Baldrian P."/>
            <person name="Stursova M."/>
            <person name="Weitz H."/>
            <person name="Taylor A."/>
            <person name="Grigoriev I.V."/>
            <person name="Nagy L.G."/>
            <person name="Martin F."/>
            <person name="Kauserud H."/>
        </authorList>
    </citation>
    <scope>NUCLEOTIDE SEQUENCE</scope>
    <source>
        <strain evidence="2">9144</strain>
    </source>
</reference>
<comment type="caution">
    <text evidence="2">The sequence shown here is derived from an EMBL/GenBank/DDBJ whole genome shotgun (WGS) entry which is preliminary data.</text>
</comment>
<protein>
    <submittedName>
        <fullName evidence="2">Uncharacterized protein</fullName>
    </submittedName>
</protein>
<dbReference type="EMBL" id="JARJCW010000005">
    <property type="protein sequence ID" value="KAJ7224536.1"/>
    <property type="molecule type" value="Genomic_DNA"/>
</dbReference>
<feature type="compositionally biased region" description="Basic and acidic residues" evidence="1">
    <location>
        <begin position="227"/>
        <end position="237"/>
    </location>
</feature>
<dbReference type="AlphaFoldDB" id="A0AAD6YNG8"/>
<organism evidence="2 3">
    <name type="scientific">Mycena pura</name>
    <dbReference type="NCBI Taxonomy" id="153505"/>
    <lineage>
        <taxon>Eukaryota</taxon>
        <taxon>Fungi</taxon>
        <taxon>Dikarya</taxon>
        <taxon>Basidiomycota</taxon>
        <taxon>Agaricomycotina</taxon>
        <taxon>Agaricomycetes</taxon>
        <taxon>Agaricomycetidae</taxon>
        <taxon>Agaricales</taxon>
        <taxon>Marasmiineae</taxon>
        <taxon>Mycenaceae</taxon>
        <taxon>Mycena</taxon>
    </lineage>
</organism>